<dbReference type="InterPro" id="IPR044855">
    <property type="entry name" value="CoA-Trfase_III_dom3_sf"/>
</dbReference>
<dbReference type="Gene3D" id="3.40.50.10540">
    <property type="entry name" value="Crotonobetainyl-coa:carnitine coa-transferase, domain 1"/>
    <property type="match status" value="1"/>
</dbReference>
<evidence type="ECO:0000256" key="1">
    <source>
        <dbReference type="ARBA" id="ARBA00022679"/>
    </source>
</evidence>
<dbReference type="EMBL" id="FUWJ01000007">
    <property type="protein sequence ID" value="SKA23815.1"/>
    <property type="molecule type" value="Genomic_DNA"/>
</dbReference>
<dbReference type="InterPro" id="IPR023606">
    <property type="entry name" value="CoA-Trfase_III_dom_1_sf"/>
</dbReference>
<organism evidence="3 4">
    <name type="scientific">Enhydrobacter aerosaccus</name>
    <dbReference type="NCBI Taxonomy" id="225324"/>
    <lineage>
        <taxon>Bacteria</taxon>
        <taxon>Pseudomonadati</taxon>
        <taxon>Pseudomonadota</taxon>
        <taxon>Alphaproteobacteria</taxon>
        <taxon>Hyphomicrobiales</taxon>
        <taxon>Enhydrobacter</taxon>
    </lineage>
</organism>
<accession>A0A1T4S6F6</accession>
<dbReference type="STRING" id="225324.SAMN02745126_04348"/>
<dbReference type="SUPFAM" id="SSF89796">
    <property type="entry name" value="CoA-transferase family III (CaiB/BaiF)"/>
    <property type="match status" value="1"/>
</dbReference>
<gene>
    <name evidence="3" type="ORF">SAMN02745126_04348</name>
</gene>
<dbReference type="InterPro" id="IPR003673">
    <property type="entry name" value="CoA-Trfase_fam_III"/>
</dbReference>
<dbReference type="RefSeq" id="WP_085936031.1">
    <property type="nucleotide sequence ID" value="NZ_FUWJ01000007.1"/>
</dbReference>
<name>A0A1T4S6F6_9HYPH</name>
<dbReference type="AlphaFoldDB" id="A0A1T4S6F6"/>
<dbReference type="OrthoDB" id="7457784at2"/>
<dbReference type="GO" id="GO:0008410">
    <property type="term" value="F:CoA-transferase activity"/>
    <property type="evidence" value="ECO:0007669"/>
    <property type="project" value="TreeGrafter"/>
</dbReference>
<proteinExistence type="predicted"/>
<evidence type="ECO:0000256" key="2">
    <source>
        <dbReference type="SAM" id="MobiDB-lite"/>
    </source>
</evidence>
<sequence length="435" mass="46879">MTSRSRSASPKPPSPKKAAATGLPPIKRPLDGMLVLDLGQIYNGPYCGLQLAFMGARVLKIEPPEGDVVRRRKREVEPYPLVMLNSNKESVVLDLKQPRGKEIFLALVEKADVLIENFAAGVMDRLGLGWDVLHKLNPRLVYGGSSGFGLDGPYRDLPAMDVTVQAMSGITNATGDADGPPTKAGAAVCDFLAGIHLCAGILGALVQRERTGEGQRVEVAMHEAGAISIASALGAVMDGDTNVPHRTGNRHPALAIAPYNTYPCSDGYVAIFTSAERHWHSMCRMLGRPDLLENPDYSTTPGRAKHMDEIDALVSAWTLPRTKDEVLKLLNEAHVPCAPVKTAREVAYDPHLEARGFWVDVDHPRRGRTRVPISPIRLHTGGKSEIRRPAPTLGQHTDAALGDILGLPAAELASLRAEGVTVPVTEKKGTEKKKA</sequence>
<dbReference type="PANTHER" id="PTHR48207:SF3">
    <property type="entry name" value="SUCCINATE--HYDROXYMETHYLGLUTARATE COA-TRANSFERASE"/>
    <property type="match status" value="1"/>
</dbReference>
<feature type="region of interest" description="Disordered" evidence="2">
    <location>
        <begin position="1"/>
        <end position="24"/>
    </location>
</feature>
<protein>
    <submittedName>
        <fullName evidence="3">Crotonobetainyl-CoA:carnitine CoA-transferase CaiB</fullName>
    </submittedName>
</protein>
<reference evidence="4" key="1">
    <citation type="submission" date="2017-02" db="EMBL/GenBank/DDBJ databases">
        <authorList>
            <person name="Varghese N."/>
            <person name="Submissions S."/>
        </authorList>
    </citation>
    <scope>NUCLEOTIDE SEQUENCE [LARGE SCALE GENOMIC DNA]</scope>
    <source>
        <strain evidence="4">ATCC 27094</strain>
    </source>
</reference>
<evidence type="ECO:0000313" key="4">
    <source>
        <dbReference type="Proteomes" id="UP000190092"/>
    </source>
</evidence>
<dbReference type="InterPro" id="IPR050483">
    <property type="entry name" value="CoA-transferase_III_domain"/>
</dbReference>
<keyword evidence="4" id="KW-1185">Reference proteome</keyword>
<dbReference type="Pfam" id="PF02515">
    <property type="entry name" value="CoA_transf_3"/>
    <property type="match status" value="1"/>
</dbReference>
<evidence type="ECO:0000313" key="3">
    <source>
        <dbReference type="EMBL" id="SKA23815.1"/>
    </source>
</evidence>
<dbReference type="Proteomes" id="UP000190092">
    <property type="component" value="Unassembled WGS sequence"/>
</dbReference>
<dbReference type="PANTHER" id="PTHR48207">
    <property type="entry name" value="SUCCINATE--HYDROXYMETHYLGLUTARATE COA-TRANSFERASE"/>
    <property type="match status" value="1"/>
</dbReference>
<dbReference type="Gene3D" id="3.30.1540.10">
    <property type="entry name" value="formyl-coa transferase, domain 3"/>
    <property type="match status" value="1"/>
</dbReference>
<keyword evidence="1 3" id="KW-0808">Transferase</keyword>